<evidence type="ECO:0008006" key="3">
    <source>
        <dbReference type="Google" id="ProtNLM"/>
    </source>
</evidence>
<name>A0A1M5YLJ9_9FIRM</name>
<proteinExistence type="predicted"/>
<dbReference type="InterPro" id="IPR054845">
    <property type="entry name" value="Exosporium_prot_C"/>
</dbReference>
<dbReference type="OrthoDB" id="2381017at2"/>
<dbReference type="AlphaFoldDB" id="A0A1M5YLJ9"/>
<dbReference type="NCBIfam" id="NF045794">
    <property type="entry name" value="CsxC_fam"/>
    <property type="match status" value="1"/>
</dbReference>
<dbReference type="Proteomes" id="UP000184389">
    <property type="component" value="Unassembled WGS sequence"/>
</dbReference>
<organism evidence="1 2">
    <name type="scientific">Sporanaerobacter acetigenes DSM 13106</name>
    <dbReference type="NCBI Taxonomy" id="1123281"/>
    <lineage>
        <taxon>Bacteria</taxon>
        <taxon>Bacillati</taxon>
        <taxon>Bacillota</taxon>
        <taxon>Tissierellia</taxon>
        <taxon>Tissierellales</taxon>
        <taxon>Sporanaerobacteraceae</taxon>
        <taxon>Sporanaerobacter</taxon>
    </lineage>
</organism>
<keyword evidence="2" id="KW-1185">Reference proteome</keyword>
<evidence type="ECO:0000313" key="2">
    <source>
        <dbReference type="Proteomes" id="UP000184389"/>
    </source>
</evidence>
<dbReference type="RefSeq" id="WP_084604271.1">
    <property type="nucleotide sequence ID" value="NZ_FQXR01000012.1"/>
</dbReference>
<protein>
    <recommendedName>
        <fullName evidence="3">SipL SPOCS domain-containing protein</fullName>
    </recommendedName>
</protein>
<accession>A0A1M5YLJ9</accession>
<evidence type="ECO:0000313" key="1">
    <source>
        <dbReference type="EMBL" id="SHI12413.1"/>
    </source>
</evidence>
<sequence length="278" mass="31899">MSDKIETAKVSNIEVYDDKCRCNPTQQVCVDVDSRDLGDCPNTPLVPSGITSGVIAKIPVVLAQLRVRFFVNSTINLPEPALEIKDAKKRLKITQCLLLQPTNILFIRGFVRKNIDYSTRTCSSLDGVCGEIHHCTIDVPFECTTPVTFFRNPQSLLVNSRNEFEYLREEELPRDTFAEKDRLMSGDLSEFNQQSEEFFNELPFCELLYSNIYEFDEYINRTAPTNVDIPFEEREFTEIEEKMVIELTIKVLQKRQVRISPTTGDCVTKEVIETKTES</sequence>
<dbReference type="EMBL" id="FQXR01000012">
    <property type="protein sequence ID" value="SHI12413.1"/>
    <property type="molecule type" value="Genomic_DNA"/>
</dbReference>
<dbReference type="STRING" id="1123281.SAMN02745180_02264"/>
<reference evidence="1 2" key="1">
    <citation type="submission" date="2016-11" db="EMBL/GenBank/DDBJ databases">
        <authorList>
            <person name="Jaros S."/>
            <person name="Januszkiewicz K."/>
            <person name="Wedrychowicz H."/>
        </authorList>
    </citation>
    <scope>NUCLEOTIDE SEQUENCE [LARGE SCALE GENOMIC DNA]</scope>
    <source>
        <strain evidence="1 2">DSM 13106</strain>
    </source>
</reference>
<gene>
    <name evidence="1" type="ORF">SAMN02745180_02264</name>
</gene>